<dbReference type="InterPro" id="IPR002641">
    <property type="entry name" value="PNPLA_dom"/>
</dbReference>
<protein>
    <submittedName>
        <fullName evidence="6">Patatin-like phospholipase family protein</fullName>
    </submittedName>
</protein>
<keyword evidence="1 4" id="KW-0378">Hydrolase</keyword>
<keyword evidence="2 4" id="KW-0442">Lipid degradation</keyword>
<dbReference type="RefSeq" id="WP_303278194.1">
    <property type="nucleotide sequence ID" value="NZ_JAUOEK010000120.1"/>
</dbReference>
<feature type="active site" description="Proton acceptor" evidence="4">
    <location>
        <position position="267"/>
    </location>
</feature>
<dbReference type="Gene3D" id="3.40.1090.10">
    <property type="entry name" value="Cytosolic phospholipase A2 catalytic domain"/>
    <property type="match status" value="1"/>
</dbReference>
<sequence>MQLVNNTRNVILSGGGSKGVSHLGAIQRLEKSKRISHVKHWGGTSAGSILAYNKAIGVPTETLSIFSGVRLSSIKIDKELEKITPISLRNIVKQSKKPKYLPSNMIDLAINAILYGRLLGGDPLHMGEAQDNDHPIVKIQIELLSAYKEMVFKRRKEAEELVGKPKTKKLFEQLEEVESMTMEQWSGLLDMLGESEMIKLGLGHFTTTATVVNEKEMRPITFTSMKGSTFYEAHKKVPMIKAMAASASFPWALPPVRLKALGINCIDGGIFQNLPYIPEIFGKENTLLLHLGNKKVQDAWDSEVFHNFGTLNKFAIQSLFKRELIVGEEYASCVNGFKINPNMTLVGLNEKVTSEGIDPITTLLGEPTPQQLRDSYNEAYKFIEKYLELGRFDSNGDIIVEFAGTPYGDLMGKLKDLD</sequence>
<dbReference type="PROSITE" id="PS51635">
    <property type="entry name" value="PNPLA"/>
    <property type="match status" value="1"/>
</dbReference>
<feature type="short sequence motif" description="GXGXXG" evidence="4">
    <location>
        <begin position="14"/>
        <end position="19"/>
    </location>
</feature>
<keyword evidence="3 4" id="KW-0443">Lipid metabolism</keyword>
<dbReference type="SUPFAM" id="SSF52151">
    <property type="entry name" value="FabD/lysophospholipase-like"/>
    <property type="match status" value="1"/>
</dbReference>
<dbReference type="Pfam" id="PF01734">
    <property type="entry name" value="Patatin"/>
    <property type="match status" value="1"/>
</dbReference>
<organism evidence="6 7">
    <name type="scientific">Flavivirga aquimarina</name>
    <dbReference type="NCBI Taxonomy" id="2027862"/>
    <lineage>
        <taxon>Bacteria</taxon>
        <taxon>Pseudomonadati</taxon>
        <taxon>Bacteroidota</taxon>
        <taxon>Flavobacteriia</taxon>
        <taxon>Flavobacteriales</taxon>
        <taxon>Flavobacteriaceae</taxon>
        <taxon>Flavivirga</taxon>
    </lineage>
</organism>
<evidence type="ECO:0000313" key="6">
    <source>
        <dbReference type="EMBL" id="MDO5970506.1"/>
    </source>
</evidence>
<proteinExistence type="predicted"/>
<keyword evidence="7" id="KW-1185">Reference proteome</keyword>
<evidence type="ECO:0000256" key="2">
    <source>
        <dbReference type="ARBA" id="ARBA00022963"/>
    </source>
</evidence>
<feature type="active site" description="Nucleophile" evidence="4">
    <location>
        <position position="45"/>
    </location>
</feature>
<dbReference type="EMBL" id="JAUOEK010000120">
    <property type="protein sequence ID" value="MDO5970506.1"/>
    <property type="molecule type" value="Genomic_DNA"/>
</dbReference>
<reference evidence="6" key="1">
    <citation type="submission" date="2023-07" db="EMBL/GenBank/DDBJ databases">
        <title>Two novel species in the genus Flavivirga.</title>
        <authorList>
            <person name="Kwon K."/>
        </authorList>
    </citation>
    <scope>NUCLEOTIDE SEQUENCE</scope>
    <source>
        <strain evidence="6">KCTC 52353</strain>
    </source>
</reference>
<dbReference type="Proteomes" id="UP001176883">
    <property type="component" value="Unassembled WGS sequence"/>
</dbReference>
<dbReference type="PANTHER" id="PTHR14226:SF29">
    <property type="entry name" value="NEUROPATHY TARGET ESTERASE SWS"/>
    <property type="match status" value="1"/>
</dbReference>
<dbReference type="InterPro" id="IPR016035">
    <property type="entry name" value="Acyl_Trfase/lysoPLipase"/>
</dbReference>
<feature type="short sequence motif" description="GXSXG" evidence="4">
    <location>
        <begin position="43"/>
        <end position="47"/>
    </location>
</feature>
<evidence type="ECO:0000256" key="3">
    <source>
        <dbReference type="ARBA" id="ARBA00023098"/>
    </source>
</evidence>
<dbReference type="PANTHER" id="PTHR14226">
    <property type="entry name" value="NEUROPATHY TARGET ESTERASE/SWISS CHEESE D.MELANOGASTER"/>
    <property type="match status" value="1"/>
</dbReference>
<feature type="domain" description="PNPLA" evidence="5">
    <location>
        <begin position="10"/>
        <end position="280"/>
    </location>
</feature>
<accession>A0ABT8WBH8</accession>
<dbReference type="InterPro" id="IPR050301">
    <property type="entry name" value="NTE"/>
</dbReference>
<feature type="short sequence motif" description="DGA/G" evidence="4">
    <location>
        <begin position="267"/>
        <end position="269"/>
    </location>
</feature>
<evidence type="ECO:0000313" key="7">
    <source>
        <dbReference type="Proteomes" id="UP001176883"/>
    </source>
</evidence>
<gene>
    <name evidence="6" type="ORF">Q4Q35_11880</name>
</gene>
<name>A0ABT8WBH8_9FLAO</name>
<evidence type="ECO:0000256" key="4">
    <source>
        <dbReference type="PROSITE-ProRule" id="PRU01161"/>
    </source>
</evidence>
<evidence type="ECO:0000259" key="5">
    <source>
        <dbReference type="PROSITE" id="PS51635"/>
    </source>
</evidence>
<evidence type="ECO:0000256" key="1">
    <source>
        <dbReference type="ARBA" id="ARBA00022801"/>
    </source>
</evidence>
<comment type="caution">
    <text evidence="6">The sequence shown here is derived from an EMBL/GenBank/DDBJ whole genome shotgun (WGS) entry which is preliminary data.</text>
</comment>